<dbReference type="PANTHER" id="PTHR36582:SF2">
    <property type="entry name" value="ANTITOXIN PARD"/>
    <property type="match status" value="1"/>
</dbReference>
<dbReference type="Proteomes" id="UP000286954">
    <property type="component" value="Chromosome"/>
</dbReference>
<gene>
    <name evidence="3" type="ORF">X907_0809</name>
</gene>
<dbReference type="KEGG" id="gak:X907_0809"/>
<dbReference type="SUPFAM" id="SSF47598">
    <property type="entry name" value="Ribbon-helix-helix"/>
    <property type="match status" value="1"/>
</dbReference>
<dbReference type="AlphaFoldDB" id="A0A3T0E7J7"/>
<dbReference type="EMBL" id="CP018911">
    <property type="protein sequence ID" value="AZU03353.1"/>
    <property type="molecule type" value="Genomic_DNA"/>
</dbReference>
<sequence>MSRNTSIALNDQLARYIDEQVASGRYGSASEVVRAGLRLLQEREARLSALRHALEQGEQSGPAEAVTREQFVAAMRAKAAANG</sequence>
<keyword evidence="2" id="KW-1277">Toxin-antitoxin system</keyword>
<dbReference type="OrthoDB" id="9815501at2"/>
<dbReference type="InterPro" id="IPR038296">
    <property type="entry name" value="ParD_sf"/>
</dbReference>
<dbReference type="GO" id="GO:0006355">
    <property type="term" value="P:regulation of DNA-templated transcription"/>
    <property type="evidence" value="ECO:0007669"/>
    <property type="project" value="InterPro"/>
</dbReference>
<dbReference type="Pfam" id="PF03693">
    <property type="entry name" value="ParD_antitoxin"/>
    <property type="match status" value="1"/>
</dbReference>
<protein>
    <submittedName>
        <fullName evidence="3">Antitoxin ParD</fullName>
    </submittedName>
</protein>
<proteinExistence type="inferred from homology"/>
<dbReference type="Gene3D" id="6.10.10.120">
    <property type="entry name" value="Antitoxin ParD1-like"/>
    <property type="match status" value="1"/>
</dbReference>
<dbReference type="CDD" id="cd22231">
    <property type="entry name" value="RHH_NikR_HicB-like"/>
    <property type="match status" value="1"/>
</dbReference>
<keyword evidence="4" id="KW-1185">Reference proteome</keyword>
<dbReference type="PANTHER" id="PTHR36582">
    <property type="entry name" value="ANTITOXIN PARD"/>
    <property type="match status" value="1"/>
</dbReference>
<organism evidence="3 4">
    <name type="scientific">Glycocaulis alkaliphilus</name>
    <dbReference type="NCBI Taxonomy" id="1434191"/>
    <lineage>
        <taxon>Bacteria</taxon>
        <taxon>Pseudomonadati</taxon>
        <taxon>Pseudomonadota</taxon>
        <taxon>Alphaproteobacteria</taxon>
        <taxon>Maricaulales</taxon>
        <taxon>Maricaulaceae</taxon>
        <taxon>Glycocaulis</taxon>
    </lineage>
</organism>
<comment type="similarity">
    <text evidence="1">Belongs to the ParD antitoxin family.</text>
</comment>
<evidence type="ECO:0000313" key="3">
    <source>
        <dbReference type="EMBL" id="AZU03353.1"/>
    </source>
</evidence>
<accession>A0A3T0E7J7</accession>
<dbReference type="InterPro" id="IPR022789">
    <property type="entry name" value="ParD"/>
</dbReference>
<dbReference type="RefSeq" id="WP_127565755.1">
    <property type="nucleotide sequence ID" value="NZ_BMFB01000002.1"/>
</dbReference>
<dbReference type="InterPro" id="IPR010985">
    <property type="entry name" value="Ribbon_hlx_hlx"/>
</dbReference>
<evidence type="ECO:0000313" key="4">
    <source>
        <dbReference type="Proteomes" id="UP000286954"/>
    </source>
</evidence>
<reference evidence="3 4" key="1">
    <citation type="submission" date="2016-12" db="EMBL/GenBank/DDBJ databases">
        <title>The genome of dimorphic prosthecate Glycocaulis alkaliphilus 6b-8t, isolated from crude oil dictates its adaptability in petroleum environments.</title>
        <authorList>
            <person name="Wu X.-L."/>
            <person name="Geng S."/>
        </authorList>
    </citation>
    <scope>NUCLEOTIDE SEQUENCE [LARGE SCALE GENOMIC DNA]</scope>
    <source>
        <strain evidence="3 4">6B-8</strain>
    </source>
</reference>
<evidence type="ECO:0000256" key="2">
    <source>
        <dbReference type="ARBA" id="ARBA00022649"/>
    </source>
</evidence>
<dbReference type="NCBIfam" id="TIGR02606">
    <property type="entry name" value="antidote_CC2985"/>
    <property type="match status" value="1"/>
</dbReference>
<evidence type="ECO:0000256" key="1">
    <source>
        <dbReference type="ARBA" id="ARBA00008580"/>
    </source>
</evidence>
<name>A0A3T0E7J7_9PROT</name>